<dbReference type="STRING" id="215637.A0A4P9ZWQ3"/>
<reference evidence="3" key="1">
    <citation type="journal article" date="2018" name="Nat. Microbiol.">
        <title>Leveraging single-cell genomics to expand the fungal tree of life.</title>
        <authorList>
            <person name="Ahrendt S.R."/>
            <person name="Quandt C.A."/>
            <person name="Ciobanu D."/>
            <person name="Clum A."/>
            <person name="Salamov A."/>
            <person name="Andreopoulos B."/>
            <person name="Cheng J.F."/>
            <person name="Woyke T."/>
            <person name="Pelin A."/>
            <person name="Henrissat B."/>
            <person name="Reynolds N.K."/>
            <person name="Benny G.L."/>
            <person name="Smith M.E."/>
            <person name="James T.Y."/>
            <person name="Grigoriev I.V."/>
        </authorList>
    </citation>
    <scope>NUCLEOTIDE SEQUENCE [LARGE SCALE GENOMIC DNA]</scope>
    <source>
        <strain evidence="3">RSA 468</strain>
    </source>
</reference>
<protein>
    <recommendedName>
        <fullName evidence="4">Cytidyltransferase-like domain-containing protein</fullName>
    </recommendedName>
</protein>
<sequence length="571" mass="62372">MSKPHPSSAAIQQAAEAFVTHCLKKSSGMTTTAGAPSSSLASTYEFLPVVGWPTTTPLPPSRADRSNTPSLRRPSRIAILDASFNPPTLAHAGLLDQTLRLFRPSATPNSPSNKPRVRTLQDWVAANIVPQSSSGRSTGTEEDEKTTTTGSLHPSIYSEHPQSIDHYSEREEGAFDAALLLLSSVNADKKLVGANLAQRLEMMNLIRSEITAVPFACNHPPPLTIDRIGVGLTNGARFVDKIRALRAYFTQSTSSANQQHRSGNGNGSSSSNSSSSSSSSSSSGDRRDHLSQDNPEPLPQFYFIMGMDTLERFFDPKYYPGSPVPTDSPLPTSSHQASAPRNYANDAYYAHMNAFFFGESNSPTPSGNESGPRPINYANDDPFFKAEEGAGKGGGGGGRLIVAPRCPPPNPIPPTDREPALPSRTTGAELQGEEADHGDDDEEDGEKEKEARRMTQLANDQLRALVHRFPASRPYWLYVYLLPVLSDPAERHLMTISSTQARRYFQREGEKAGPIVYHDDDNDTINLDSPPPPPPSDPIQRLVAQPIDQFIRDHHLYQSQPTLRLCPLRRK</sequence>
<dbReference type="GO" id="GO:0005737">
    <property type="term" value="C:cytoplasm"/>
    <property type="evidence" value="ECO:0007669"/>
    <property type="project" value="TreeGrafter"/>
</dbReference>
<evidence type="ECO:0000256" key="1">
    <source>
        <dbReference type="SAM" id="MobiDB-lite"/>
    </source>
</evidence>
<keyword evidence="3" id="KW-1185">Reference proteome</keyword>
<dbReference type="GO" id="GO:0005634">
    <property type="term" value="C:nucleus"/>
    <property type="evidence" value="ECO:0007669"/>
    <property type="project" value="TreeGrafter"/>
</dbReference>
<feature type="region of interest" description="Disordered" evidence="1">
    <location>
        <begin position="128"/>
        <end position="159"/>
    </location>
</feature>
<evidence type="ECO:0000313" key="2">
    <source>
        <dbReference type="EMBL" id="RKP37292.1"/>
    </source>
</evidence>
<dbReference type="PANTHER" id="PTHR31285">
    <property type="entry name" value="NICOTINAMIDE MONONUCLEOTIDE ADENYLYLTRANSFERASE"/>
    <property type="match status" value="1"/>
</dbReference>
<feature type="region of interest" description="Disordered" evidence="1">
    <location>
        <begin position="385"/>
        <end position="452"/>
    </location>
</feature>
<gene>
    <name evidence="2" type="ORF">BJ085DRAFT_38372</name>
</gene>
<dbReference type="Gene3D" id="3.40.50.620">
    <property type="entry name" value="HUPs"/>
    <property type="match status" value="1"/>
</dbReference>
<organism evidence="2 3">
    <name type="scientific">Dimargaris cristalligena</name>
    <dbReference type="NCBI Taxonomy" id="215637"/>
    <lineage>
        <taxon>Eukaryota</taxon>
        <taxon>Fungi</taxon>
        <taxon>Fungi incertae sedis</taxon>
        <taxon>Zoopagomycota</taxon>
        <taxon>Kickxellomycotina</taxon>
        <taxon>Dimargaritomycetes</taxon>
        <taxon>Dimargaritales</taxon>
        <taxon>Dimargaritaceae</taxon>
        <taxon>Dimargaris</taxon>
    </lineage>
</organism>
<feature type="compositionally biased region" description="Pro residues" evidence="1">
    <location>
        <begin position="405"/>
        <end position="414"/>
    </location>
</feature>
<dbReference type="Proteomes" id="UP000268162">
    <property type="component" value="Unassembled WGS sequence"/>
</dbReference>
<name>A0A4P9ZWQ3_9FUNG</name>
<dbReference type="AlphaFoldDB" id="A0A4P9ZWQ3"/>
<evidence type="ECO:0008006" key="4">
    <source>
        <dbReference type="Google" id="ProtNLM"/>
    </source>
</evidence>
<dbReference type="GO" id="GO:0016887">
    <property type="term" value="F:ATP hydrolysis activity"/>
    <property type="evidence" value="ECO:0007669"/>
    <property type="project" value="TreeGrafter"/>
</dbReference>
<feature type="region of interest" description="Disordered" evidence="1">
    <location>
        <begin position="252"/>
        <end position="298"/>
    </location>
</feature>
<dbReference type="InterPro" id="IPR014729">
    <property type="entry name" value="Rossmann-like_a/b/a_fold"/>
</dbReference>
<dbReference type="EMBL" id="ML002513">
    <property type="protein sequence ID" value="RKP37292.1"/>
    <property type="molecule type" value="Genomic_DNA"/>
</dbReference>
<feature type="compositionally biased region" description="Polar residues" evidence="1">
    <location>
        <begin position="252"/>
        <end position="261"/>
    </location>
</feature>
<dbReference type="PANTHER" id="PTHR31285:SF0">
    <property type="entry name" value="NICOTINAMIDE MONONUCLEOTIDE ADENYLYLTRANSFERASE"/>
    <property type="match status" value="1"/>
</dbReference>
<evidence type="ECO:0000313" key="3">
    <source>
        <dbReference type="Proteomes" id="UP000268162"/>
    </source>
</evidence>
<accession>A0A4P9ZWQ3</accession>
<feature type="compositionally biased region" description="Acidic residues" evidence="1">
    <location>
        <begin position="431"/>
        <end position="445"/>
    </location>
</feature>
<feature type="compositionally biased region" description="Low complexity" evidence="1">
    <location>
        <begin position="267"/>
        <end position="283"/>
    </location>
</feature>
<proteinExistence type="predicted"/>
<dbReference type="GO" id="GO:0000309">
    <property type="term" value="F:nicotinamide-nucleotide adenylyltransferase activity"/>
    <property type="evidence" value="ECO:0007669"/>
    <property type="project" value="TreeGrafter"/>
</dbReference>